<feature type="region of interest" description="Disordered" evidence="1">
    <location>
        <begin position="100"/>
        <end position="122"/>
    </location>
</feature>
<reference evidence="2 3" key="1">
    <citation type="submission" date="2024-07" db="EMBL/GenBank/DDBJ databases">
        <title>Enhanced genomic and transcriptomic resources for Trichinella pseudospiralis and T. spiralis underpin the discovery of pronounced molecular differences between stages and species.</title>
        <authorList>
            <person name="Pasi K.K."/>
            <person name="La Rosa G."/>
            <person name="Gomez-Morales M.A."/>
            <person name="Tosini F."/>
            <person name="Sumanam S."/>
            <person name="Young N.D."/>
            <person name="Chang B.C."/>
            <person name="Robin G.B."/>
        </authorList>
    </citation>
    <scope>NUCLEOTIDE SEQUENCE [LARGE SCALE GENOMIC DNA]</scope>
    <source>
        <strain evidence="2">ISS534</strain>
    </source>
</reference>
<evidence type="ECO:0000313" key="2">
    <source>
        <dbReference type="EMBL" id="KAL1241449.1"/>
    </source>
</evidence>
<sequence>MKVAKENFKSLFCNALGNGVDLVGVTHSRISVCKAWSGQEYCGPTEACSEDHYRDNPTTVVGVEEAPCCVKDQLVVRRTKAYCTNNRNGALSDDLEEWREENSKGRQLPDRSSDLDLDSAHFPTDRDVPFAVATLEGQKRVSSRTGRTEEKKKAKNRTFVFSVHRPLFVPYV</sequence>
<proteinExistence type="predicted"/>
<dbReference type="EMBL" id="JBEUSY010000251">
    <property type="protein sequence ID" value="KAL1241449.1"/>
    <property type="molecule type" value="Genomic_DNA"/>
</dbReference>
<dbReference type="Proteomes" id="UP001558632">
    <property type="component" value="Unassembled WGS sequence"/>
</dbReference>
<evidence type="ECO:0000256" key="1">
    <source>
        <dbReference type="SAM" id="MobiDB-lite"/>
    </source>
</evidence>
<comment type="caution">
    <text evidence="2">The sequence shown here is derived from an EMBL/GenBank/DDBJ whole genome shotgun (WGS) entry which is preliminary data.</text>
</comment>
<protein>
    <submittedName>
        <fullName evidence="2">Recombination protein RecR</fullName>
    </submittedName>
</protein>
<feature type="compositionally biased region" description="Basic and acidic residues" evidence="1">
    <location>
        <begin position="100"/>
        <end position="114"/>
    </location>
</feature>
<gene>
    <name evidence="2" type="ORF">TSPI_10274</name>
</gene>
<keyword evidence="3" id="KW-1185">Reference proteome</keyword>
<evidence type="ECO:0000313" key="3">
    <source>
        <dbReference type="Proteomes" id="UP001558632"/>
    </source>
</evidence>
<name>A0ABR3KM36_TRISP</name>
<accession>A0ABR3KM36</accession>
<organism evidence="2 3">
    <name type="scientific">Trichinella spiralis</name>
    <name type="common">Trichina worm</name>
    <dbReference type="NCBI Taxonomy" id="6334"/>
    <lineage>
        <taxon>Eukaryota</taxon>
        <taxon>Metazoa</taxon>
        <taxon>Ecdysozoa</taxon>
        <taxon>Nematoda</taxon>
        <taxon>Enoplea</taxon>
        <taxon>Dorylaimia</taxon>
        <taxon>Trichinellida</taxon>
        <taxon>Trichinellidae</taxon>
        <taxon>Trichinella</taxon>
    </lineage>
</organism>